<comment type="caution">
    <text evidence="11">Lacks conserved residue(s) required for the propagation of feature annotation.</text>
</comment>
<evidence type="ECO:0000256" key="12">
    <source>
        <dbReference type="SAM" id="MobiDB-lite"/>
    </source>
</evidence>
<feature type="region of interest" description="Disordered" evidence="12">
    <location>
        <begin position="694"/>
        <end position="776"/>
    </location>
</feature>
<dbReference type="Gene3D" id="1.20.58.1480">
    <property type="match status" value="1"/>
</dbReference>
<feature type="compositionally biased region" description="Polar residues" evidence="12">
    <location>
        <begin position="694"/>
        <end position="703"/>
    </location>
</feature>
<proteinExistence type="predicted"/>
<dbReference type="Proteomes" id="UP000636800">
    <property type="component" value="Unassembled WGS sequence"/>
</dbReference>
<dbReference type="GO" id="GO:0003697">
    <property type="term" value="F:single-stranded DNA binding"/>
    <property type="evidence" value="ECO:0007669"/>
    <property type="project" value="TreeGrafter"/>
</dbReference>
<dbReference type="InterPro" id="IPR003959">
    <property type="entry name" value="ATPase_AAA_core"/>
</dbReference>
<dbReference type="InterPro" id="IPR015947">
    <property type="entry name" value="PUA-like_sf"/>
</dbReference>
<sequence>MLKILSSSCFQGRAHSLHTRFWAGSINGGLDRSPLLRLLGCLSGPSGGVAPVPRKALFCSDSGEGGGGGGSIENSVEAKAAEEAEYPSVGAEEGKASSAIIATNPRPEDHLSVIAVPLPHRPLFPGFYMPVSIKDSKLLSALAENCKRSVTYAGAFLVKDEPGIDPSVVSGTEAEKNIFEFKGKELLKRLHDVGTLAQISSIQGNEVYLLGHRRLRITEMVDEDPLTVKVDHLKENPYNKDDDVIKATYFEVISTLRDVLKISSIWREYAKTYSRFIGEFTYGRLADFGAALSMANKLLCQQVLEELDVHRRLKLTLELIKKEIEITKIQESIAKAIEEKISGEQRRYLLNEQLKAIKKELGLETDDKTALSAKFRERIEPKRERCPPHVLQVIDEELTKLQLLEASSSEFNVTRNYLDWLTALPWGDYSDENFDVHRAQEILDEDHYGLSDVKERILEFIAVGKLRGTSHGKIICLSGPPGVGKTSIGKSIARSLNRKFFRFSVGGLADVAEIKGHRRTYIGAMPGKMVQCLKNVGTANPLVLIDEIDKLGRGHAGDPASALLELLDPEQNINFLDHYLDVPIDLSKVLFVCTANVIEMIPNPLLDRMEVIAIAGYITDEKKHIARDYLEKSTREACGIKPEQVEVTDSALLELIENYCREAGVRNLQKQIEKIYRKIALQLVRKGVFNEPSSTASIQPQIKESSKLSKTESVEVVGDSQNYEENSDGDVTTQQATDAAETSSIENPEEPDEQSEVGKAIEGTNKEKEPTSDTTMDKVVIDVSNLVDYVGKPVFHAEKIYDQTPIGVVMGLAWTALGGSTLYVETILVEQGEGKGALHLTGQLGDVMKESAQIAHTVSRAILLEKDPENTFFANSKLHLHVPA</sequence>
<dbReference type="InterPro" id="IPR004815">
    <property type="entry name" value="Lon_bac/euk-typ"/>
</dbReference>
<evidence type="ECO:0000259" key="14">
    <source>
        <dbReference type="PROSITE" id="PS51787"/>
    </source>
</evidence>
<evidence type="ECO:0000256" key="3">
    <source>
        <dbReference type="ARBA" id="ARBA00022801"/>
    </source>
</evidence>
<dbReference type="InterPro" id="IPR027065">
    <property type="entry name" value="Lon_Prtase"/>
</dbReference>
<dbReference type="PROSITE" id="PS51786">
    <property type="entry name" value="LON_PROTEOLYTIC"/>
    <property type="match status" value="1"/>
</dbReference>
<dbReference type="SUPFAM" id="SSF52540">
    <property type="entry name" value="P-loop containing nucleoside triphosphate hydrolases"/>
    <property type="match status" value="1"/>
</dbReference>
<evidence type="ECO:0000313" key="16">
    <source>
        <dbReference type="Proteomes" id="UP000636800"/>
    </source>
</evidence>
<dbReference type="InterPro" id="IPR054594">
    <property type="entry name" value="Lon_lid"/>
</dbReference>
<dbReference type="NCBIfam" id="TIGR00763">
    <property type="entry name" value="lon"/>
    <property type="match status" value="1"/>
</dbReference>
<feature type="binding site" evidence="10">
    <location>
        <begin position="479"/>
        <end position="486"/>
    </location>
    <ligand>
        <name>ATP</name>
        <dbReference type="ChEBI" id="CHEBI:30616"/>
    </ligand>
</feature>
<feature type="non-terminal residue" evidence="15">
    <location>
        <position position="884"/>
    </location>
</feature>
<dbReference type="Gene3D" id="3.30.230.10">
    <property type="match status" value="1"/>
</dbReference>
<keyword evidence="7" id="KW-0496">Mitochondrion</keyword>
<organism evidence="15 16">
    <name type="scientific">Vanilla planifolia</name>
    <name type="common">Vanilla</name>
    <dbReference type="NCBI Taxonomy" id="51239"/>
    <lineage>
        <taxon>Eukaryota</taxon>
        <taxon>Viridiplantae</taxon>
        <taxon>Streptophyta</taxon>
        <taxon>Embryophyta</taxon>
        <taxon>Tracheophyta</taxon>
        <taxon>Spermatophyta</taxon>
        <taxon>Magnoliopsida</taxon>
        <taxon>Liliopsida</taxon>
        <taxon>Asparagales</taxon>
        <taxon>Orchidaceae</taxon>
        <taxon>Vanilloideae</taxon>
        <taxon>Vanilleae</taxon>
        <taxon>Vanilla</taxon>
    </lineage>
</organism>
<dbReference type="SMART" id="SM00464">
    <property type="entry name" value="LON"/>
    <property type="match status" value="1"/>
</dbReference>
<evidence type="ECO:0000256" key="6">
    <source>
        <dbReference type="ARBA" id="ARBA00023125"/>
    </source>
</evidence>
<keyword evidence="1" id="KW-0645">Protease</keyword>
<dbReference type="FunFam" id="3.40.50.300:FF:000021">
    <property type="entry name" value="Lon protease homolog"/>
    <property type="match status" value="1"/>
</dbReference>
<dbReference type="Gene3D" id="1.10.8.60">
    <property type="match status" value="1"/>
</dbReference>
<dbReference type="FunFam" id="2.30.130.40:FF:000007">
    <property type="entry name" value="Lon protease homolog, mitochondrial"/>
    <property type="match status" value="1"/>
</dbReference>
<dbReference type="Pfam" id="PF05362">
    <property type="entry name" value="Lon_C"/>
    <property type="match status" value="1"/>
</dbReference>
<reference evidence="15 16" key="1">
    <citation type="journal article" date="2020" name="Nat. Food">
        <title>A phased Vanilla planifolia genome enables genetic improvement of flavour and production.</title>
        <authorList>
            <person name="Hasing T."/>
            <person name="Tang H."/>
            <person name="Brym M."/>
            <person name="Khazi F."/>
            <person name="Huang T."/>
            <person name="Chambers A.H."/>
        </authorList>
    </citation>
    <scope>NUCLEOTIDE SEQUENCE [LARGE SCALE GENOMIC DNA]</scope>
    <source>
        <tissue evidence="15">Leaf</tissue>
    </source>
</reference>
<dbReference type="SMART" id="SM00382">
    <property type="entry name" value="AAA"/>
    <property type="match status" value="1"/>
</dbReference>
<keyword evidence="3" id="KW-0378">Hydrolase</keyword>
<dbReference type="Pfam" id="PF00004">
    <property type="entry name" value="AAA"/>
    <property type="match status" value="1"/>
</dbReference>
<dbReference type="Gene3D" id="2.30.130.40">
    <property type="entry name" value="LON domain-like"/>
    <property type="match status" value="1"/>
</dbReference>
<dbReference type="PANTHER" id="PTHR43718:SF2">
    <property type="entry name" value="LON PROTEASE HOMOLOG, MITOCHONDRIAL"/>
    <property type="match status" value="1"/>
</dbReference>
<comment type="catalytic activity">
    <reaction evidence="8">
        <text>Hydrolysis of proteins in presence of ATP.</text>
        <dbReference type="EC" id="3.4.21.53"/>
    </reaction>
</comment>
<evidence type="ECO:0000256" key="10">
    <source>
        <dbReference type="PIRSR" id="PIRSR001174-2"/>
    </source>
</evidence>
<protein>
    <recommendedName>
        <fullName evidence="9">endopeptidase La</fullName>
        <ecNumber evidence="9">3.4.21.53</ecNumber>
    </recommendedName>
</protein>
<dbReference type="InterPro" id="IPR020568">
    <property type="entry name" value="Ribosomal_Su5_D2-typ_SF"/>
</dbReference>
<dbReference type="GO" id="GO:0006515">
    <property type="term" value="P:protein quality control for misfolded or incompletely synthesized proteins"/>
    <property type="evidence" value="ECO:0007669"/>
    <property type="project" value="TreeGrafter"/>
</dbReference>
<dbReference type="InterPro" id="IPR003593">
    <property type="entry name" value="AAA+_ATPase"/>
</dbReference>
<dbReference type="InterPro" id="IPR003111">
    <property type="entry name" value="Lon_prtase_N"/>
</dbReference>
<evidence type="ECO:0000259" key="13">
    <source>
        <dbReference type="PROSITE" id="PS51786"/>
    </source>
</evidence>
<keyword evidence="16" id="KW-1185">Reference proteome</keyword>
<dbReference type="InterPro" id="IPR027417">
    <property type="entry name" value="P-loop_NTPase"/>
</dbReference>
<dbReference type="EMBL" id="JADCNL010000237">
    <property type="protein sequence ID" value="KAG0448991.1"/>
    <property type="molecule type" value="Genomic_DNA"/>
</dbReference>
<dbReference type="GO" id="GO:0005759">
    <property type="term" value="C:mitochondrial matrix"/>
    <property type="evidence" value="ECO:0007669"/>
    <property type="project" value="TreeGrafter"/>
</dbReference>
<dbReference type="SUPFAM" id="SSF54211">
    <property type="entry name" value="Ribosomal protein S5 domain 2-like"/>
    <property type="match status" value="1"/>
</dbReference>
<dbReference type="OrthoDB" id="1641132at2759"/>
<evidence type="ECO:0000256" key="4">
    <source>
        <dbReference type="ARBA" id="ARBA00022825"/>
    </source>
</evidence>
<feature type="compositionally biased region" description="Basic and acidic residues" evidence="12">
    <location>
        <begin position="704"/>
        <end position="713"/>
    </location>
</feature>
<dbReference type="GO" id="GO:0004252">
    <property type="term" value="F:serine-type endopeptidase activity"/>
    <property type="evidence" value="ECO:0007669"/>
    <property type="project" value="UniProtKB-EC"/>
</dbReference>
<dbReference type="AlphaFoldDB" id="A0A835U7H3"/>
<dbReference type="Gene3D" id="3.40.50.300">
    <property type="entry name" value="P-loop containing nucleotide triphosphate hydrolases"/>
    <property type="match status" value="1"/>
</dbReference>
<evidence type="ECO:0000256" key="2">
    <source>
        <dbReference type="ARBA" id="ARBA00022741"/>
    </source>
</evidence>
<feature type="compositionally biased region" description="Polar residues" evidence="12">
    <location>
        <begin position="719"/>
        <end position="746"/>
    </location>
</feature>
<dbReference type="Pfam" id="PF22667">
    <property type="entry name" value="Lon_lid"/>
    <property type="match status" value="1"/>
</dbReference>
<keyword evidence="2 10" id="KW-0547">Nucleotide-binding</keyword>
<dbReference type="Gene3D" id="1.20.5.5270">
    <property type="match status" value="1"/>
</dbReference>
<evidence type="ECO:0000256" key="9">
    <source>
        <dbReference type="ARBA" id="ARBA00066743"/>
    </source>
</evidence>
<feature type="domain" description="Lon proteolytic" evidence="13">
    <location>
        <begin position="803"/>
        <end position="884"/>
    </location>
</feature>
<dbReference type="GO" id="GO:0005524">
    <property type="term" value="F:ATP binding"/>
    <property type="evidence" value="ECO:0007669"/>
    <property type="project" value="UniProtKB-KW"/>
</dbReference>
<dbReference type="GO" id="GO:0016887">
    <property type="term" value="F:ATP hydrolysis activity"/>
    <property type="evidence" value="ECO:0007669"/>
    <property type="project" value="InterPro"/>
</dbReference>
<keyword evidence="6" id="KW-0238">DNA-binding</keyword>
<evidence type="ECO:0000256" key="7">
    <source>
        <dbReference type="ARBA" id="ARBA00023128"/>
    </source>
</evidence>
<dbReference type="InterPro" id="IPR014721">
    <property type="entry name" value="Ribsml_uS5_D2-typ_fold_subgr"/>
</dbReference>
<gene>
    <name evidence="15" type="ORF">HPP92_027566</name>
</gene>
<name>A0A835U7H3_VANPL</name>
<keyword evidence="4" id="KW-0720">Serine protease</keyword>
<dbReference type="CDD" id="cd19500">
    <property type="entry name" value="RecA-like_Lon"/>
    <property type="match status" value="1"/>
</dbReference>
<dbReference type="PIRSF" id="PIRSF001174">
    <property type="entry name" value="Lon_proteas"/>
    <property type="match status" value="1"/>
</dbReference>
<feature type="domain" description="Lon N-terminal" evidence="14">
    <location>
        <begin position="113"/>
        <end position="324"/>
    </location>
</feature>
<evidence type="ECO:0000256" key="8">
    <source>
        <dbReference type="ARBA" id="ARBA00050665"/>
    </source>
</evidence>
<evidence type="ECO:0000256" key="1">
    <source>
        <dbReference type="ARBA" id="ARBA00022670"/>
    </source>
</evidence>
<evidence type="ECO:0000313" key="15">
    <source>
        <dbReference type="EMBL" id="KAG0448991.1"/>
    </source>
</evidence>
<dbReference type="PRINTS" id="PR00830">
    <property type="entry name" value="ENDOLAPTASE"/>
</dbReference>
<dbReference type="PANTHER" id="PTHR43718">
    <property type="entry name" value="LON PROTEASE"/>
    <property type="match status" value="1"/>
</dbReference>
<dbReference type="InterPro" id="IPR008269">
    <property type="entry name" value="Lon_proteolytic"/>
</dbReference>
<dbReference type="EC" id="3.4.21.53" evidence="9"/>
<dbReference type="GO" id="GO:0007005">
    <property type="term" value="P:mitochondrion organization"/>
    <property type="evidence" value="ECO:0007669"/>
    <property type="project" value="TreeGrafter"/>
</dbReference>
<dbReference type="Pfam" id="PF02190">
    <property type="entry name" value="LON_substr_bdg"/>
    <property type="match status" value="1"/>
</dbReference>
<comment type="caution">
    <text evidence="15">The sequence shown here is derived from an EMBL/GenBank/DDBJ whole genome shotgun (WGS) entry which is preliminary data.</text>
</comment>
<dbReference type="PROSITE" id="PS51787">
    <property type="entry name" value="LON_N"/>
    <property type="match status" value="1"/>
</dbReference>
<feature type="compositionally biased region" description="Basic and acidic residues" evidence="12">
    <location>
        <begin position="764"/>
        <end position="776"/>
    </location>
</feature>
<keyword evidence="5 10" id="KW-0067">ATP-binding</keyword>
<dbReference type="GO" id="GO:0051131">
    <property type="term" value="P:chaperone-mediated protein complex assembly"/>
    <property type="evidence" value="ECO:0007669"/>
    <property type="project" value="TreeGrafter"/>
</dbReference>
<dbReference type="InterPro" id="IPR046336">
    <property type="entry name" value="Lon_prtase_N_sf"/>
</dbReference>
<dbReference type="SUPFAM" id="SSF88697">
    <property type="entry name" value="PUA domain-like"/>
    <property type="match status" value="1"/>
</dbReference>
<dbReference type="GO" id="GO:0004176">
    <property type="term" value="F:ATP-dependent peptidase activity"/>
    <property type="evidence" value="ECO:0007669"/>
    <property type="project" value="InterPro"/>
</dbReference>
<dbReference type="FunFam" id="1.10.8.60:FF:000080">
    <property type="entry name" value="Lon protease homolog, mitochondrial"/>
    <property type="match status" value="1"/>
</dbReference>
<evidence type="ECO:0000256" key="11">
    <source>
        <dbReference type="PROSITE-ProRule" id="PRU01122"/>
    </source>
</evidence>
<evidence type="ECO:0000256" key="5">
    <source>
        <dbReference type="ARBA" id="ARBA00022840"/>
    </source>
</evidence>
<accession>A0A835U7H3</accession>
<dbReference type="FunFam" id="1.20.5.5270:FF:000001">
    <property type="entry name" value="Lon protease homolog, mitochondrial"/>
    <property type="match status" value="1"/>
</dbReference>